<keyword evidence="5" id="KW-1185">Reference proteome</keyword>
<evidence type="ECO:0000256" key="1">
    <source>
        <dbReference type="SAM" id="Coils"/>
    </source>
</evidence>
<dbReference type="EMBL" id="LGSZ01000051">
    <property type="protein sequence ID" value="KPH79291.1"/>
    <property type="molecule type" value="Genomic_DNA"/>
</dbReference>
<dbReference type="OrthoDB" id="7840723at2"/>
<name>A0A0N1F4Q7_9HYPH</name>
<protein>
    <submittedName>
        <fullName evidence="4">Type IV secretion protein</fullName>
    </submittedName>
</protein>
<dbReference type="CDD" id="cd14262">
    <property type="entry name" value="VirB5_like"/>
    <property type="match status" value="1"/>
</dbReference>
<sequence length="230" mass="25509">MRVSRLLIAAALAGLPAHGFAQQGVPVFDAGAIAKHVEQIGKLTEQIKTMQAQLTQAKQLYESFNKLTDVNDVASLLNSDEFRKHLPKEFGEIEKLVSGGGGSLASVVDRYLDQNRAYQGDDANSFYRTELDRIARQTGAKHSIGQIVYDTASKRIDGLEELRRKITGSKDAKDVLDLSARIQAEQALLQNEVLRMQGLAMVQQARGDMDGQRQKERERQLVDEMKAALQ</sequence>
<keyword evidence="3" id="KW-0732">Signal</keyword>
<dbReference type="RefSeq" id="WP_054210699.1">
    <property type="nucleotide sequence ID" value="NZ_LGSZ01000051.1"/>
</dbReference>
<feature type="coiled-coil region" evidence="1">
    <location>
        <begin position="33"/>
        <end position="67"/>
    </location>
</feature>
<dbReference type="Proteomes" id="UP000037822">
    <property type="component" value="Unassembled WGS sequence"/>
</dbReference>
<comment type="caution">
    <text evidence="4">The sequence shown here is derived from an EMBL/GenBank/DDBJ whole genome shotgun (WGS) entry which is preliminary data.</text>
</comment>
<accession>A0A0N1F4Q7</accession>
<evidence type="ECO:0000313" key="4">
    <source>
        <dbReference type="EMBL" id="KPH79291.1"/>
    </source>
</evidence>
<dbReference type="InterPro" id="IPR014158">
    <property type="entry name" value="T4SS_VirB5"/>
</dbReference>
<gene>
    <name evidence="4" type="ORF">AE618_19290</name>
</gene>
<dbReference type="Pfam" id="PF07996">
    <property type="entry name" value="T4SS"/>
    <property type="match status" value="1"/>
</dbReference>
<evidence type="ECO:0000313" key="5">
    <source>
        <dbReference type="Proteomes" id="UP000037822"/>
    </source>
</evidence>
<dbReference type="NCBIfam" id="TIGR02791">
    <property type="entry name" value="VirB5"/>
    <property type="match status" value="1"/>
</dbReference>
<dbReference type="SUPFAM" id="SSF101082">
    <property type="entry name" value="Typo IV secretion system protein TraC"/>
    <property type="match status" value="1"/>
</dbReference>
<evidence type="ECO:0000256" key="2">
    <source>
        <dbReference type="SAM" id="MobiDB-lite"/>
    </source>
</evidence>
<organism evidence="4 5">
    <name type="scientific">Bosea vaviloviae</name>
    <dbReference type="NCBI Taxonomy" id="1526658"/>
    <lineage>
        <taxon>Bacteria</taxon>
        <taxon>Pseudomonadati</taxon>
        <taxon>Pseudomonadota</taxon>
        <taxon>Alphaproteobacteria</taxon>
        <taxon>Hyphomicrobiales</taxon>
        <taxon>Boseaceae</taxon>
        <taxon>Bosea</taxon>
    </lineage>
</organism>
<dbReference type="Gene3D" id="1.20.58.430">
    <property type="entry name" value="Type IV secretion system, VirB5-domain"/>
    <property type="match status" value="1"/>
</dbReference>
<dbReference type="InterPro" id="IPR023220">
    <property type="entry name" value="T4SS_VirB5-domain"/>
</dbReference>
<feature type="region of interest" description="Disordered" evidence="2">
    <location>
        <begin position="205"/>
        <end position="224"/>
    </location>
</feature>
<feature type="compositionally biased region" description="Basic and acidic residues" evidence="2">
    <location>
        <begin position="207"/>
        <end position="224"/>
    </location>
</feature>
<keyword evidence="1" id="KW-0175">Coiled coil</keyword>
<evidence type="ECO:0000256" key="3">
    <source>
        <dbReference type="SAM" id="SignalP"/>
    </source>
</evidence>
<dbReference type="PATRIC" id="fig|1526658.3.peg.4679"/>
<feature type="chain" id="PRO_5005870921" evidence="3">
    <location>
        <begin position="22"/>
        <end position="230"/>
    </location>
</feature>
<proteinExistence type="predicted"/>
<feature type="signal peptide" evidence="3">
    <location>
        <begin position="1"/>
        <end position="21"/>
    </location>
</feature>
<dbReference type="AlphaFoldDB" id="A0A0N1F4Q7"/>
<reference evidence="4 5" key="1">
    <citation type="submission" date="2015-07" db="EMBL/GenBank/DDBJ databases">
        <title>Whole genome sequencing of Bosea vaviloviae isolated from cave pool.</title>
        <authorList>
            <person name="Tan N.E.H."/>
            <person name="Lee Y.P."/>
            <person name="Gan H.M."/>
            <person name="Barton H."/>
            <person name="Savka M.A."/>
        </authorList>
    </citation>
    <scope>NUCLEOTIDE SEQUENCE [LARGE SCALE GENOMIC DNA]</scope>
    <source>
        <strain evidence="4 5">SD260</strain>
    </source>
</reference>